<dbReference type="SUPFAM" id="SSF51344">
    <property type="entry name" value="Epsilon subunit of F1F0-ATP synthase N-terminal domain"/>
    <property type="match status" value="1"/>
</dbReference>
<name>A0A1F7VA85_9BACT</name>
<keyword evidence="6" id="KW-0139">CF(1)</keyword>
<evidence type="ECO:0000313" key="9">
    <source>
        <dbReference type="EMBL" id="OGL87450.1"/>
    </source>
</evidence>
<dbReference type="CDD" id="cd12152">
    <property type="entry name" value="F1-ATPase_delta"/>
    <property type="match status" value="1"/>
</dbReference>
<dbReference type="AlphaFoldDB" id="A0A1F7VA85"/>
<dbReference type="STRING" id="1802407.A3I40_02610"/>
<evidence type="ECO:0000256" key="2">
    <source>
        <dbReference type="ARBA" id="ARBA00005712"/>
    </source>
</evidence>
<comment type="subcellular location">
    <subcellularLocation>
        <location evidence="1">Endomembrane system</location>
        <topology evidence="1">Peripheral membrane protein</topology>
    </subcellularLocation>
</comment>
<reference evidence="9 10" key="1">
    <citation type="journal article" date="2016" name="Nat. Commun.">
        <title>Thousands of microbial genomes shed light on interconnected biogeochemical processes in an aquifer system.</title>
        <authorList>
            <person name="Anantharaman K."/>
            <person name="Brown C.T."/>
            <person name="Hug L.A."/>
            <person name="Sharon I."/>
            <person name="Castelle C.J."/>
            <person name="Probst A.J."/>
            <person name="Thomas B.C."/>
            <person name="Singh A."/>
            <person name="Wilkins M.J."/>
            <person name="Karaoz U."/>
            <person name="Brodie E.L."/>
            <person name="Williams K.H."/>
            <person name="Hubbard S.S."/>
            <person name="Banfield J.F."/>
        </authorList>
    </citation>
    <scope>NUCLEOTIDE SEQUENCE [LARGE SCALE GENOMIC DNA]</scope>
</reference>
<evidence type="ECO:0000256" key="7">
    <source>
        <dbReference type="ARBA" id="ARBA00023310"/>
    </source>
</evidence>
<dbReference type="GO" id="GO:0012505">
    <property type="term" value="C:endomembrane system"/>
    <property type="evidence" value="ECO:0007669"/>
    <property type="project" value="UniProtKB-SubCell"/>
</dbReference>
<dbReference type="EMBL" id="MGEP01000010">
    <property type="protein sequence ID" value="OGL87450.1"/>
    <property type="molecule type" value="Genomic_DNA"/>
</dbReference>
<dbReference type="Proteomes" id="UP000178723">
    <property type="component" value="Unassembled WGS sequence"/>
</dbReference>
<comment type="caution">
    <text evidence="9">The sequence shown here is derived from an EMBL/GenBank/DDBJ whole genome shotgun (WGS) entry which is preliminary data.</text>
</comment>
<accession>A0A1F7VA85</accession>
<sequence>MSSELQLKIISLKEVVYNDYVDSVTLPTKAGEITVLPHHAPLISHLAKGTLRARRRGSEGHPKAFDIQGGFMEITSNSRLTVLLG</sequence>
<evidence type="ECO:0000256" key="5">
    <source>
        <dbReference type="ARBA" id="ARBA00023136"/>
    </source>
</evidence>
<protein>
    <recommendedName>
        <fullName evidence="8">ATP synthase F1 complex delta/epsilon subunit N-terminal domain-containing protein</fullName>
    </recommendedName>
</protein>
<dbReference type="GO" id="GO:0046933">
    <property type="term" value="F:proton-transporting ATP synthase activity, rotational mechanism"/>
    <property type="evidence" value="ECO:0007669"/>
    <property type="project" value="InterPro"/>
</dbReference>
<evidence type="ECO:0000256" key="6">
    <source>
        <dbReference type="ARBA" id="ARBA00023196"/>
    </source>
</evidence>
<organism evidence="9 10">
    <name type="scientific">Candidatus Uhrbacteria bacterium RIFCSPLOWO2_02_FULL_48_12</name>
    <dbReference type="NCBI Taxonomy" id="1802407"/>
    <lineage>
        <taxon>Bacteria</taxon>
        <taxon>Candidatus Uhriibacteriota</taxon>
    </lineage>
</organism>
<evidence type="ECO:0000259" key="8">
    <source>
        <dbReference type="Pfam" id="PF02823"/>
    </source>
</evidence>
<proteinExistence type="inferred from homology"/>
<gene>
    <name evidence="9" type="ORF">A3I40_02610</name>
</gene>
<dbReference type="PANTHER" id="PTHR13822:SF10">
    <property type="entry name" value="ATP SYNTHASE EPSILON CHAIN, CHLOROPLASTIC"/>
    <property type="match status" value="1"/>
</dbReference>
<dbReference type="Pfam" id="PF02823">
    <property type="entry name" value="ATP-synt_DE_N"/>
    <property type="match status" value="1"/>
</dbReference>
<keyword evidence="5" id="KW-0472">Membrane</keyword>
<dbReference type="InterPro" id="IPR001469">
    <property type="entry name" value="ATP_synth_F1_dsu/esu"/>
</dbReference>
<evidence type="ECO:0000256" key="3">
    <source>
        <dbReference type="ARBA" id="ARBA00022448"/>
    </source>
</evidence>
<comment type="similarity">
    <text evidence="2">Belongs to the ATPase epsilon chain family.</text>
</comment>
<dbReference type="InterPro" id="IPR020546">
    <property type="entry name" value="ATP_synth_F1_dsu/esu_N"/>
</dbReference>
<keyword evidence="3" id="KW-0813">Transport</keyword>
<feature type="domain" description="ATP synthase F1 complex delta/epsilon subunit N-terminal" evidence="8">
    <location>
        <begin position="5"/>
        <end position="83"/>
    </location>
</feature>
<keyword evidence="4" id="KW-0406">Ion transport</keyword>
<evidence type="ECO:0000313" key="10">
    <source>
        <dbReference type="Proteomes" id="UP000178723"/>
    </source>
</evidence>
<dbReference type="PANTHER" id="PTHR13822">
    <property type="entry name" value="ATP SYNTHASE DELTA/EPSILON CHAIN"/>
    <property type="match status" value="1"/>
</dbReference>
<evidence type="ECO:0000256" key="1">
    <source>
        <dbReference type="ARBA" id="ARBA00004184"/>
    </source>
</evidence>
<dbReference type="Gene3D" id="2.60.15.10">
    <property type="entry name" value="F0F1 ATP synthase delta/epsilon subunit, N-terminal"/>
    <property type="match status" value="1"/>
</dbReference>
<dbReference type="GO" id="GO:0045259">
    <property type="term" value="C:proton-transporting ATP synthase complex"/>
    <property type="evidence" value="ECO:0007669"/>
    <property type="project" value="UniProtKB-KW"/>
</dbReference>
<keyword evidence="7" id="KW-0066">ATP synthesis</keyword>
<dbReference type="InterPro" id="IPR036771">
    <property type="entry name" value="ATPsynth_dsu/esu_N"/>
</dbReference>
<evidence type="ECO:0000256" key="4">
    <source>
        <dbReference type="ARBA" id="ARBA00023065"/>
    </source>
</evidence>